<reference evidence="1" key="1">
    <citation type="submission" date="2014-09" db="EMBL/GenBank/DDBJ databases">
        <authorList>
            <person name="Magalhaes I.L.F."/>
            <person name="Oliveira U."/>
            <person name="Santos F.R."/>
            <person name="Vidigal T.H.D.A."/>
            <person name="Brescovit A.D."/>
            <person name="Santos A.J."/>
        </authorList>
    </citation>
    <scope>NUCLEOTIDE SEQUENCE</scope>
    <source>
        <tissue evidence="1">Shoot tissue taken approximately 20 cm above the soil surface</tissue>
    </source>
</reference>
<proteinExistence type="predicted"/>
<dbReference type="EMBL" id="GBRH01191050">
    <property type="protein sequence ID" value="JAE06846.1"/>
    <property type="molecule type" value="Transcribed_RNA"/>
</dbReference>
<name>A0A0A9F9M4_ARUDO</name>
<evidence type="ECO:0000313" key="1">
    <source>
        <dbReference type="EMBL" id="JAE06846.1"/>
    </source>
</evidence>
<protein>
    <submittedName>
        <fullName evidence="1">Uncharacterized protein</fullName>
    </submittedName>
</protein>
<accession>A0A0A9F9M4</accession>
<sequence>MQCIVVSNWDTDVKELALSSDSAEYKIQRLKMNTEFSCL</sequence>
<dbReference type="AlphaFoldDB" id="A0A0A9F9M4"/>
<organism evidence="1">
    <name type="scientific">Arundo donax</name>
    <name type="common">Giant reed</name>
    <name type="synonym">Donax arundinaceus</name>
    <dbReference type="NCBI Taxonomy" id="35708"/>
    <lineage>
        <taxon>Eukaryota</taxon>
        <taxon>Viridiplantae</taxon>
        <taxon>Streptophyta</taxon>
        <taxon>Embryophyta</taxon>
        <taxon>Tracheophyta</taxon>
        <taxon>Spermatophyta</taxon>
        <taxon>Magnoliopsida</taxon>
        <taxon>Liliopsida</taxon>
        <taxon>Poales</taxon>
        <taxon>Poaceae</taxon>
        <taxon>PACMAD clade</taxon>
        <taxon>Arundinoideae</taxon>
        <taxon>Arundineae</taxon>
        <taxon>Arundo</taxon>
    </lineage>
</organism>
<reference evidence="1" key="2">
    <citation type="journal article" date="2015" name="Data Brief">
        <title>Shoot transcriptome of the giant reed, Arundo donax.</title>
        <authorList>
            <person name="Barrero R.A."/>
            <person name="Guerrero F.D."/>
            <person name="Moolhuijzen P."/>
            <person name="Goolsby J.A."/>
            <person name="Tidwell J."/>
            <person name="Bellgard S.E."/>
            <person name="Bellgard M.I."/>
        </authorList>
    </citation>
    <scope>NUCLEOTIDE SEQUENCE</scope>
    <source>
        <tissue evidence="1">Shoot tissue taken approximately 20 cm above the soil surface</tissue>
    </source>
</reference>